<dbReference type="PANTHER" id="PTHR23088:SF27">
    <property type="entry name" value="DEAMINATED GLUTATHIONE AMIDASE"/>
    <property type="match status" value="1"/>
</dbReference>
<dbReference type="CDD" id="cd07572">
    <property type="entry name" value="nit"/>
    <property type="match status" value="1"/>
</dbReference>
<dbReference type="GO" id="GO:0016811">
    <property type="term" value="F:hydrolase activity, acting on carbon-nitrogen (but not peptide) bonds, in linear amides"/>
    <property type="evidence" value="ECO:0007669"/>
    <property type="project" value="InterPro"/>
</dbReference>
<sequence>MKISLIQMNSQNDKAVNLQKAANLIETAIKDENPQLVVLPEYFAFLDDARNAMHASAEIFPGGETWSFLSATAARYGVTLHAGSIVEREGEDFYNTSLVFGPDGKQIARYRKIHLFDVETPEGVVYRESDSIRRGEDVVTYKIGDVTVGCGICYDIRFPELFQRLRDLRADAIVLPAAFTLSTGKDHWEILARARAIETQTYLVAVGQTGTHASGRKALRPLDGGEPLGPHDCAEPGFSSGGYRQH</sequence>
<evidence type="ECO:0000313" key="4">
    <source>
        <dbReference type="EMBL" id="CVI24644.1"/>
    </source>
</evidence>
<dbReference type="PROSITE" id="PS50263">
    <property type="entry name" value="CN_HYDROLASE"/>
    <property type="match status" value="1"/>
</dbReference>
<evidence type="ECO:0000256" key="1">
    <source>
        <dbReference type="ARBA" id="ARBA00022801"/>
    </source>
</evidence>
<name>A0A822V5T4_AGRTU</name>
<dbReference type="SUPFAM" id="SSF56317">
    <property type="entry name" value="Carbon-nitrogen hydrolase"/>
    <property type="match status" value="1"/>
</dbReference>
<feature type="domain" description="CN hydrolase" evidence="3">
    <location>
        <begin position="1"/>
        <end position="246"/>
    </location>
</feature>
<evidence type="ECO:0000259" key="3">
    <source>
        <dbReference type="PROSITE" id="PS50263"/>
    </source>
</evidence>
<dbReference type="Gene3D" id="3.60.110.10">
    <property type="entry name" value="Carbon-nitrogen hydrolase"/>
    <property type="match status" value="1"/>
</dbReference>
<dbReference type="InterPro" id="IPR036526">
    <property type="entry name" value="C-N_Hydrolase_sf"/>
</dbReference>
<keyword evidence="1 4" id="KW-0378">Hydrolase</keyword>
<comment type="caution">
    <text evidence="4">The sequence shown here is derived from an EMBL/GenBank/DDBJ whole genome shotgun (WGS) entry which is preliminary data.</text>
</comment>
<proteinExistence type="predicted"/>
<dbReference type="Pfam" id="PF00795">
    <property type="entry name" value="CN_hydrolase"/>
    <property type="match status" value="1"/>
</dbReference>
<dbReference type="EMBL" id="FCNL01000040">
    <property type="protein sequence ID" value="CVI24644.1"/>
    <property type="molecule type" value="Genomic_DNA"/>
</dbReference>
<dbReference type="EC" id="3.5.-.-" evidence="4"/>
<feature type="region of interest" description="Disordered" evidence="2">
    <location>
        <begin position="214"/>
        <end position="246"/>
    </location>
</feature>
<dbReference type="AlphaFoldDB" id="A0A822V5T4"/>
<organism evidence="4 5">
    <name type="scientific">Agrobacterium tumefaciens str. B6</name>
    <dbReference type="NCBI Taxonomy" id="1183423"/>
    <lineage>
        <taxon>Bacteria</taxon>
        <taxon>Pseudomonadati</taxon>
        <taxon>Pseudomonadota</taxon>
        <taxon>Alphaproteobacteria</taxon>
        <taxon>Hyphomicrobiales</taxon>
        <taxon>Rhizobiaceae</taxon>
        <taxon>Rhizobium/Agrobacterium group</taxon>
        <taxon>Agrobacterium</taxon>
        <taxon>Agrobacterium tumefaciens complex</taxon>
    </lineage>
</organism>
<dbReference type="PANTHER" id="PTHR23088">
    <property type="entry name" value="NITRILASE-RELATED"/>
    <property type="match status" value="1"/>
</dbReference>
<reference evidence="4 5" key="1">
    <citation type="submission" date="2016-01" db="EMBL/GenBank/DDBJ databases">
        <authorList>
            <person name="Regsiter A."/>
            <person name="william w."/>
        </authorList>
    </citation>
    <scope>NUCLEOTIDE SEQUENCE [LARGE SCALE GENOMIC DNA]</scope>
    <source>
        <strain evidence="4 5">B6</strain>
    </source>
</reference>
<evidence type="ECO:0000256" key="2">
    <source>
        <dbReference type="SAM" id="MobiDB-lite"/>
    </source>
</evidence>
<dbReference type="InterPro" id="IPR003010">
    <property type="entry name" value="C-N_Hydrolase"/>
</dbReference>
<evidence type="ECO:0000313" key="5">
    <source>
        <dbReference type="Proteomes" id="UP000192074"/>
    </source>
</evidence>
<dbReference type="Proteomes" id="UP000192074">
    <property type="component" value="Unassembled WGS sequence"/>
</dbReference>
<gene>
    <name evidence="4" type="ORF">AGR4A_pAt10227</name>
</gene>
<accession>A0A822V5T4</accession>
<dbReference type="InterPro" id="IPR045254">
    <property type="entry name" value="Nit1/2_C-N_Hydrolase"/>
</dbReference>
<protein>
    <submittedName>
        <fullName evidence="4">Putative enzyme</fullName>
        <ecNumber evidence="4">3.5.-.-</ecNumber>
    </submittedName>
</protein>